<accession>A0A8X6YU21</accession>
<evidence type="ECO:0000313" key="2">
    <source>
        <dbReference type="EMBL" id="GFY77056.1"/>
    </source>
</evidence>
<evidence type="ECO:0000256" key="1">
    <source>
        <dbReference type="SAM" id="MobiDB-lite"/>
    </source>
</evidence>
<reference evidence="2" key="1">
    <citation type="submission" date="2020-08" db="EMBL/GenBank/DDBJ databases">
        <title>Multicomponent nature underlies the extraordinary mechanical properties of spider dragline silk.</title>
        <authorList>
            <person name="Kono N."/>
            <person name="Nakamura H."/>
            <person name="Mori M."/>
            <person name="Yoshida Y."/>
            <person name="Ohtoshi R."/>
            <person name="Malay A.D."/>
            <person name="Moran D.A.P."/>
            <person name="Tomita M."/>
            <person name="Numata K."/>
            <person name="Arakawa K."/>
        </authorList>
    </citation>
    <scope>NUCLEOTIDE SEQUENCE</scope>
</reference>
<name>A0A8X6YU21_9ARAC</name>
<dbReference type="AlphaFoldDB" id="A0A8X6YU21"/>
<sequence length="149" mass="16845">MRTSGTRFARNHLKYSHWHELRMPFYSPFLFLFADNGDPLGSCHVISIRQKKGLQKIARASASSAVAEIETSQLEINALKERICRQIQQPFPSYHSKPRRRDDPWVLEAKGGGPDVAHAPKASFSVGVDANRFIPNVYSSESCPPLIFY</sequence>
<keyword evidence="3" id="KW-1185">Reference proteome</keyword>
<evidence type="ECO:0000313" key="3">
    <source>
        <dbReference type="Proteomes" id="UP000886998"/>
    </source>
</evidence>
<comment type="caution">
    <text evidence="2">The sequence shown here is derived from an EMBL/GenBank/DDBJ whole genome shotgun (WGS) entry which is preliminary data.</text>
</comment>
<proteinExistence type="predicted"/>
<gene>
    <name evidence="2" type="ORF">TNIN_63831</name>
</gene>
<protein>
    <submittedName>
        <fullName evidence="2">Uncharacterized protein</fullName>
    </submittedName>
</protein>
<dbReference type="EMBL" id="BMAV01022307">
    <property type="protein sequence ID" value="GFY77056.1"/>
    <property type="molecule type" value="Genomic_DNA"/>
</dbReference>
<organism evidence="2 3">
    <name type="scientific">Trichonephila inaurata madagascariensis</name>
    <dbReference type="NCBI Taxonomy" id="2747483"/>
    <lineage>
        <taxon>Eukaryota</taxon>
        <taxon>Metazoa</taxon>
        <taxon>Ecdysozoa</taxon>
        <taxon>Arthropoda</taxon>
        <taxon>Chelicerata</taxon>
        <taxon>Arachnida</taxon>
        <taxon>Araneae</taxon>
        <taxon>Araneomorphae</taxon>
        <taxon>Entelegynae</taxon>
        <taxon>Araneoidea</taxon>
        <taxon>Nephilidae</taxon>
        <taxon>Trichonephila</taxon>
        <taxon>Trichonephila inaurata</taxon>
    </lineage>
</organism>
<dbReference type="Proteomes" id="UP000886998">
    <property type="component" value="Unassembled WGS sequence"/>
</dbReference>
<feature type="region of interest" description="Disordered" evidence="1">
    <location>
        <begin position="93"/>
        <end position="112"/>
    </location>
</feature>